<protein>
    <submittedName>
        <fullName evidence="7">O-antigen ligase-like membrane protein</fullName>
    </submittedName>
</protein>
<feature type="transmembrane region" description="Helical" evidence="5">
    <location>
        <begin position="368"/>
        <end position="385"/>
    </location>
</feature>
<gene>
    <name evidence="7" type="ORF">C8D94_104202</name>
</gene>
<evidence type="ECO:0000256" key="3">
    <source>
        <dbReference type="ARBA" id="ARBA00022989"/>
    </source>
</evidence>
<evidence type="ECO:0000256" key="4">
    <source>
        <dbReference type="ARBA" id="ARBA00023136"/>
    </source>
</evidence>
<name>A0A370Q921_9FLAO</name>
<keyword evidence="7" id="KW-0436">Ligase</keyword>
<dbReference type="EMBL" id="QRAO01000004">
    <property type="protein sequence ID" value="RDK84829.1"/>
    <property type="molecule type" value="Genomic_DNA"/>
</dbReference>
<dbReference type="GO" id="GO:0016020">
    <property type="term" value="C:membrane"/>
    <property type="evidence" value="ECO:0007669"/>
    <property type="project" value="UniProtKB-SubCell"/>
</dbReference>
<dbReference type="PANTHER" id="PTHR37422">
    <property type="entry name" value="TEICHURONIC ACID BIOSYNTHESIS PROTEIN TUAE"/>
    <property type="match status" value="1"/>
</dbReference>
<feature type="transmembrane region" description="Helical" evidence="5">
    <location>
        <begin position="96"/>
        <end position="112"/>
    </location>
</feature>
<evidence type="ECO:0000259" key="6">
    <source>
        <dbReference type="Pfam" id="PF04932"/>
    </source>
</evidence>
<keyword evidence="8" id="KW-1185">Reference proteome</keyword>
<feature type="transmembrane region" description="Helical" evidence="5">
    <location>
        <begin position="394"/>
        <end position="416"/>
    </location>
</feature>
<evidence type="ECO:0000313" key="8">
    <source>
        <dbReference type="Proteomes" id="UP000255317"/>
    </source>
</evidence>
<evidence type="ECO:0000256" key="5">
    <source>
        <dbReference type="SAM" id="Phobius"/>
    </source>
</evidence>
<evidence type="ECO:0000256" key="2">
    <source>
        <dbReference type="ARBA" id="ARBA00022692"/>
    </source>
</evidence>
<feature type="transmembrane region" description="Helical" evidence="5">
    <location>
        <begin position="245"/>
        <end position="264"/>
    </location>
</feature>
<dbReference type="PANTHER" id="PTHR37422:SF17">
    <property type="entry name" value="O-ANTIGEN LIGASE"/>
    <property type="match status" value="1"/>
</dbReference>
<dbReference type="Proteomes" id="UP000255317">
    <property type="component" value="Unassembled WGS sequence"/>
</dbReference>
<organism evidence="7 8">
    <name type="scientific">Marinirhabdus gelatinilytica</name>
    <dbReference type="NCBI Taxonomy" id="1703343"/>
    <lineage>
        <taxon>Bacteria</taxon>
        <taxon>Pseudomonadati</taxon>
        <taxon>Bacteroidota</taxon>
        <taxon>Flavobacteriia</taxon>
        <taxon>Flavobacteriales</taxon>
        <taxon>Flavobacteriaceae</taxon>
    </lineage>
</organism>
<feature type="transmembrane region" description="Helical" evidence="5">
    <location>
        <begin position="193"/>
        <end position="214"/>
    </location>
</feature>
<dbReference type="InterPro" id="IPR051533">
    <property type="entry name" value="WaaL-like"/>
</dbReference>
<proteinExistence type="predicted"/>
<feature type="transmembrane region" description="Helical" evidence="5">
    <location>
        <begin position="154"/>
        <end position="173"/>
    </location>
</feature>
<sequence length="446" mass="50654">MFFVFFHVGVGLLATIFKPAMIVYFLVVVAYFLYRIFVLPNKQREVLIAASYMVGAEVFFRMTKAYFLYETGKYMVIVYILIGMLYQGFKRSSLTYFIYFLLLLPGVYIAFLNTEFNDRFRQDILFNLSGPLCLTIAAMYCFGRTVTLKELFTFLNFLVYPIISMTLYIYFYNIDIRDVVTGTASTSATSGGYGPNQVATILGLGVFILYSRFLIPYKNKLVHLVMMFLLLAFAHRAIITFSRGGVYVSAAMIAVFTGVFYLVASIRKKFVLTYRVIAVVGACLAIWTFSVLQTDGLIANRYANKDALGREKEDVTTGRARLINADFQAFAENPVFGIGVGRSKHFYEERLNIEIPSHNEVSRLFSEHGALGILALLILLCAPIFSKTQGRKNIYFLPFIIFWILTIAHSSMRIAAPAFIYGLSLLNIEYNEKKPTVHRQQAIEEG</sequence>
<accession>A0A370Q921</accession>
<dbReference type="GO" id="GO:0016874">
    <property type="term" value="F:ligase activity"/>
    <property type="evidence" value="ECO:0007669"/>
    <property type="project" value="UniProtKB-KW"/>
</dbReference>
<dbReference type="Pfam" id="PF04932">
    <property type="entry name" value="Wzy_C"/>
    <property type="match status" value="1"/>
</dbReference>
<feature type="transmembrane region" description="Helical" evidence="5">
    <location>
        <begin position="271"/>
        <end position="292"/>
    </location>
</feature>
<feature type="transmembrane region" description="Helical" evidence="5">
    <location>
        <begin position="46"/>
        <end position="67"/>
    </location>
</feature>
<reference evidence="7 8" key="1">
    <citation type="submission" date="2018-07" db="EMBL/GenBank/DDBJ databases">
        <title>Genomic Encyclopedia of Type Strains, Phase IV (KMG-IV): sequencing the most valuable type-strain genomes for metagenomic binning, comparative biology and taxonomic classification.</title>
        <authorList>
            <person name="Goeker M."/>
        </authorList>
    </citation>
    <scope>NUCLEOTIDE SEQUENCE [LARGE SCALE GENOMIC DNA]</scope>
    <source>
        <strain evidence="7 8">DSM 101478</strain>
    </source>
</reference>
<keyword evidence="3 5" id="KW-1133">Transmembrane helix</keyword>
<comment type="subcellular location">
    <subcellularLocation>
        <location evidence="1">Membrane</location>
        <topology evidence="1">Multi-pass membrane protein</topology>
    </subcellularLocation>
</comment>
<feature type="transmembrane region" description="Helical" evidence="5">
    <location>
        <begin position="73"/>
        <end position="89"/>
    </location>
</feature>
<keyword evidence="4 5" id="KW-0472">Membrane</keyword>
<evidence type="ECO:0000256" key="1">
    <source>
        <dbReference type="ARBA" id="ARBA00004141"/>
    </source>
</evidence>
<comment type="caution">
    <text evidence="7">The sequence shown here is derived from an EMBL/GenBank/DDBJ whole genome shotgun (WGS) entry which is preliminary data.</text>
</comment>
<feature type="transmembrane region" description="Helical" evidence="5">
    <location>
        <begin position="12"/>
        <end position="34"/>
    </location>
</feature>
<keyword evidence="2 5" id="KW-0812">Transmembrane</keyword>
<feature type="transmembrane region" description="Helical" evidence="5">
    <location>
        <begin position="124"/>
        <end position="142"/>
    </location>
</feature>
<feature type="domain" description="O-antigen ligase-related" evidence="6">
    <location>
        <begin position="230"/>
        <end position="377"/>
    </location>
</feature>
<dbReference type="InterPro" id="IPR007016">
    <property type="entry name" value="O-antigen_ligase-rel_domated"/>
</dbReference>
<evidence type="ECO:0000313" key="7">
    <source>
        <dbReference type="EMBL" id="RDK84829.1"/>
    </source>
</evidence>
<feature type="transmembrane region" description="Helical" evidence="5">
    <location>
        <begin position="221"/>
        <end position="239"/>
    </location>
</feature>
<dbReference type="AlphaFoldDB" id="A0A370Q921"/>